<dbReference type="InterPro" id="IPR051058">
    <property type="entry name" value="GDSL_Est/Lipase"/>
</dbReference>
<dbReference type="AlphaFoldDB" id="A0A2P7YDH5"/>
<dbReference type="EMBL" id="NHZQ01000447">
    <property type="protein sequence ID" value="PSK33995.1"/>
    <property type="molecule type" value="Genomic_DNA"/>
</dbReference>
<dbReference type="SUPFAM" id="SSF52266">
    <property type="entry name" value="SGNH hydrolase"/>
    <property type="match status" value="1"/>
</dbReference>
<protein>
    <submittedName>
        <fullName evidence="2">Uncharacterized protein</fullName>
    </submittedName>
</protein>
<dbReference type="InterPro" id="IPR036514">
    <property type="entry name" value="SGNH_hydro_sf"/>
</dbReference>
<dbReference type="GO" id="GO:0016788">
    <property type="term" value="F:hydrolase activity, acting on ester bonds"/>
    <property type="evidence" value="ECO:0007669"/>
    <property type="project" value="InterPro"/>
</dbReference>
<dbReference type="InterPro" id="IPR001087">
    <property type="entry name" value="GDSL"/>
</dbReference>
<keyword evidence="3" id="KW-1185">Reference proteome</keyword>
<evidence type="ECO:0000313" key="2">
    <source>
        <dbReference type="EMBL" id="PSK33995.1"/>
    </source>
</evidence>
<comment type="caution">
    <text evidence="2">The sequence shown here is derived from an EMBL/GenBank/DDBJ whole genome shotgun (WGS) entry which is preliminary data.</text>
</comment>
<dbReference type="Gene3D" id="3.40.50.1110">
    <property type="entry name" value="SGNH hydrolase"/>
    <property type="match status" value="1"/>
</dbReference>
<dbReference type="Proteomes" id="UP000243723">
    <property type="component" value="Unassembled WGS sequence"/>
</dbReference>
<accession>A0A2P7YDH5</accession>
<keyword evidence="1" id="KW-0378">Hydrolase</keyword>
<dbReference type="SUPFAM" id="SSF53335">
    <property type="entry name" value="S-adenosyl-L-methionine-dependent methyltransferases"/>
    <property type="match status" value="1"/>
</dbReference>
<dbReference type="CDD" id="cd01846">
    <property type="entry name" value="fatty_acyltransferase_like"/>
    <property type="match status" value="1"/>
</dbReference>
<dbReference type="Pfam" id="PF00657">
    <property type="entry name" value="Lipase_GDSL"/>
    <property type="match status" value="1"/>
</dbReference>
<gene>
    <name evidence="2" type="ORF">B9Z65_8321</name>
</gene>
<dbReference type="PANTHER" id="PTHR45648:SF22">
    <property type="entry name" value="GDSL LIPASE_ACYLHYDROLASE FAMILY PROTEIN (AFU_ORTHOLOGUE AFUA_4G14700)"/>
    <property type="match status" value="1"/>
</dbReference>
<proteinExistence type="predicted"/>
<sequence length="639" mass="72177">MTDNEIDGSTVLRFGRKYHQYSIRHGANLLPVDQTEADRLLSLVRLQDTLDGLILVPNFEPRDILDCGYGSEAWADEVMQSNDDEEPYKIVGIDVYTENFDDDYDEATADIDEAMEIDARQGEEGNRVLGMDDEDDEADLESHETVFYQKSTFDLNQSLQYNQDLFVRRGMGYHTQQRFDLVNIRCLTEGIVENRWPGLLNELRTLLRPGGWIQMTELDFGNIQSSSGRLHSDRVDNANGLERWIECYREGMRLTRRNRRIGELAPRLLGEQGYINIRILSRPLCIGQWSAEARVATAATIGADRHSWGAGRFKSLVSFGDSYTDDSRLGYFINNNGSAPPVGWVNPPNYNSASGGRPWPQYVHQYSGIQIYNYAVSGAVCSNNISPRFFSAINADFPDIESYELPAFLADKAYTDPATNKPFLNITPSKTVYSIWIGTNDLDYNSFLTNSQVRGTNLTTYTDCVYEQMSRLYDSGARYFVLMNAAPLQLTPLYGLPDAGGVGPNQYWKNKPDNLTDISYRMAEEVATVNNIYKYRTPVEVLVEKNFKGANVALFDMYSLISDIYYHPAQYLNGTTEPLSVTGVGNTCTVNATCTRSTSPDSYLWFDDLHPSEQADRVFAREFIGVLDGKSKWASYFSG</sequence>
<dbReference type="OrthoDB" id="1600564at2759"/>
<organism evidence="2 3">
    <name type="scientific">Elsinoe australis</name>
    <dbReference type="NCBI Taxonomy" id="40998"/>
    <lineage>
        <taxon>Eukaryota</taxon>
        <taxon>Fungi</taxon>
        <taxon>Dikarya</taxon>
        <taxon>Ascomycota</taxon>
        <taxon>Pezizomycotina</taxon>
        <taxon>Dothideomycetes</taxon>
        <taxon>Dothideomycetidae</taxon>
        <taxon>Myriangiales</taxon>
        <taxon>Elsinoaceae</taxon>
        <taxon>Elsinoe</taxon>
    </lineage>
</organism>
<dbReference type="Gene3D" id="3.40.50.150">
    <property type="entry name" value="Vaccinia Virus protein VP39"/>
    <property type="match status" value="1"/>
</dbReference>
<dbReference type="PANTHER" id="PTHR45648">
    <property type="entry name" value="GDSL LIPASE/ACYLHYDROLASE FAMILY PROTEIN (AFU_ORTHOLOGUE AFUA_4G14700)"/>
    <property type="match status" value="1"/>
</dbReference>
<evidence type="ECO:0000256" key="1">
    <source>
        <dbReference type="ARBA" id="ARBA00022801"/>
    </source>
</evidence>
<evidence type="ECO:0000313" key="3">
    <source>
        <dbReference type="Proteomes" id="UP000243723"/>
    </source>
</evidence>
<reference evidence="2 3" key="1">
    <citation type="submission" date="2017-05" db="EMBL/GenBank/DDBJ databases">
        <title>Draft genome sequence of Elsinoe australis.</title>
        <authorList>
            <person name="Cheng Q."/>
        </authorList>
    </citation>
    <scope>NUCLEOTIDE SEQUENCE [LARGE SCALE GENOMIC DNA]</scope>
    <source>
        <strain evidence="2 3">NL1</strain>
    </source>
</reference>
<name>A0A2P7YDH5_9PEZI</name>
<dbReference type="InterPro" id="IPR029063">
    <property type="entry name" value="SAM-dependent_MTases_sf"/>
</dbReference>